<feature type="domain" description="Transcription regulator PadR N-terminal" evidence="1">
    <location>
        <begin position="10"/>
        <end position="78"/>
    </location>
</feature>
<evidence type="ECO:0000313" key="3">
    <source>
        <dbReference type="Proteomes" id="UP000051330"/>
    </source>
</evidence>
<dbReference type="SUPFAM" id="SSF46785">
    <property type="entry name" value="Winged helix' DNA-binding domain"/>
    <property type="match status" value="1"/>
</dbReference>
<dbReference type="Gene3D" id="1.10.10.10">
    <property type="entry name" value="Winged helix-like DNA-binding domain superfamily/Winged helix DNA-binding domain"/>
    <property type="match status" value="1"/>
</dbReference>
<dbReference type="Proteomes" id="UP000051330">
    <property type="component" value="Unassembled WGS sequence"/>
</dbReference>
<protein>
    <recommendedName>
        <fullName evidence="1">Transcription regulator PadR N-terminal domain-containing protein</fullName>
    </recommendedName>
</protein>
<dbReference type="InterPro" id="IPR036390">
    <property type="entry name" value="WH_DNA-bd_sf"/>
</dbReference>
<dbReference type="InterPro" id="IPR036388">
    <property type="entry name" value="WH-like_DNA-bd_sf"/>
</dbReference>
<dbReference type="OrthoDB" id="9791785at2"/>
<evidence type="ECO:0000259" key="1">
    <source>
        <dbReference type="Pfam" id="PF03551"/>
    </source>
</evidence>
<dbReference type="Pfam" id="PF03551">
    <property type="entry name" value="PadR"/>
    <property type="match status" value="1"/>
</dbReference>
<organism evidence="2 3">
    <name type="scientific">Schleiferilactobacillus perolens DSM 12744</name>
    <dbReference type="NCBI Taxonomy" id="1423792"/>
    <lineage>
        <taxon>Bacteria</taxon>
        <taxon>Bacillati</taxon>
        <taxon>Bacillota</taxon>
        <taxon>Bacilli</taxon>
        <taxon>Lactobacillales</taxon>
        <taxon>Lactobacillaceae</taxon>
        <taxon>Schleiferilactobacillus</taxon>
    </lineage>
</organism>
<evidence type="ECO:0000313" key="2">
    <source>
        <dbReference type="EMBL" id="KRL12738.1"/>
    </source>
</evidence>
<dbReference type="AlphaFoldDB" id="A0A0R1N596"/>
<accession>A0A0R1N596</accession>
<name>A0A0R1N596_9LACO</name>
<dbReference type="STRING" id="1423792.FD09_GL002720"/>
<dbReference type="PANTHER" id="PTHR33169:SF25">
    <property type="entry name" value="DNA-BINDING PROTEIN YIZB-RELATED"/>
    <property type="match status" value="1"/>
</dbReference>
<reference evidence="2 3" key="1">
    <citation type="journal article" date="2015" name="Genome Announc.">
        <title>Expanding the biotechnology potential of lactobacilli through comparative genomics of 213 strains and associated genera.</title>
        <authorList>
            <person name="Sun Z."/>
            <person name="Harris H.M."/>
            <person name="McCann A."/>
            <person name="Guo C."/>
            <person name="Argimon S."/>
            <person name="Zhang W."/>
            <person name="Yang X."/>
            <person name="Jeffery I.B."/>
            <person name="Cooney J.C."/>
            <person name="Kagawa T.F."/>
            <person name="Liu W."/>
            <person name="Song Y."/>
            <person name="Salvetti E."/>
            <person name="Wrobel A."/>
            <person name="Rasinkangas P."/>
            <person name="Parkhill J."/>
            <person name="Rea M.C."/>
            <person name="O'Sullivan O."/>
            <person name="Ritari J."/>
            <person name="Douillard F.P."/>
            <person name="Paul Ross R."/>
            <person name="Yang R."/>
            <person name="Briner A.E."/>
            <person name="Felis G.E."/>
            <person name="de Vos W.M."/>
            <person name="Barrangou R."/>
            <person name="Klaenhammer T.R."/>
            <person name="Caufield P.W."/>
            <person name="Cui Y."/>
            <person name="Zhang H."/>
            <person name="O'Toole P.W."/>
        </authorList>
    </citation>
    <scope>NUCLEOTIDE SEQUENCE [LARGE SCALE GENOMIC DNA]</scope>
    <source>
        <strain evidence="2 3">DSM 12744</strain>
    </source>
</reference>
<sequence>MLKGILEGAILIIIGQGETYGYALHEALNRLGFGDIPEGTIYPLLLKMQRNNQIVGVRHPSTTGPDRKYYHLSATGEQDAIAFSRQWQQLAAAMDQLTEGSEPREDED</sequence>
<comment type="caution">
    <text evidence="2">The sequence shown here is derived from an EMBL/GenBank/DDBJ whole genome shotgun (WGS) entry which is preliminary data.</text>
</comment>
<keyword evidence="3" id="KW-1185">Reference proteome</keyword>
<dbReference type="InterPro" id="IPR005149">
    <property type="entry name" value="Tscrpt_reg_PadR_N"/>
</dbReference>
<dbReference type="EMBL" id="AZEC01000006">
    <property type="protein sequence ID" value="KRL12738.1"/>
    <property type="molecule type" value="Genomic_DNA"/>
</dbReference>
<dbReference type="PANTHER" id="PTHR33169">
    <property type="entry name" value="PADR-FAMILY TRANSCRIPTIONAL REGULATOR"/>
    <property type="match status" value="1"/>
</dbReference>
<gene>
    <name evidence="2" type="ORF">FD09_GL002720</name>
</gene>
<proteinExistence type="predicted"/>
<dbReference type="InterPro" id="IPR052509">
    <property type="entry name" value="Metal_resp_DNA-bind_regulator"/>
</dbReference>
<dbReference type="PATRIC" id="fig|1423792.3.peg.2783"/>